<sequence>MELIEVKKSDSEVLFKRHFSVTRIKEDKLIIAENRALKVIKESSVLKILDQKCENDDECEIVVSLGIMTRKGNCLALKIKKIKVGYEYWIISIHENEVQFKIPEKEWDDGNSEFYIEFEDSLDEVLDEKKLNLAKQRALQFLNSEKEEDGLRSLENFLDEHERITISLDIPFKKVFLCFKVRKTDSGLVYTITHSGHFSKIDILNIEWADDEAYYLDEIAKKLLKKFFKK</sequence>
<organism evidence="1 2">
    <name type="scientific">Methanococcus vannielii (strain ATCC 35089 / DSM 1224 / JCM 13029 / OCM 148 / SB)</name>
    <dbReference type="NCBI Taxonomy" id="406327"/>
    <lineage>
        <taxon>Archaea</taxon>
        <taxon>Methanobacteriati</taxon>
        <taxon>Methanobacteriota</taxon>
        <taxon>Methanomada group</taxon>
        <taxon>Methanococci</taxon>
        <taxon>Methanococcales</taxon>
        <taxon>Methanococcaceae</taxon>
        <taxon>Methanococcus</taxon>
    </lineage>
</organism>
<keyword evidence="2" id="KW-1185">Reference proteome</keyword>
<name>A6USQ6_METVS</name>
<dbReference type="RefSeq" id="WP_012066442.1">
    <property type="nucleotide sequence ID" value="NC_009634.1"/>
</dbReference>
<dbReference type="HOGENOM" id="CLU_1202640_0_0_2"/>
<gene>
    <name evidence="1" type="ordered locus">Mevan_1636</name>
</gene>
<dbReference type="eggNOG" id="arCOG09539">
    <property type="taxonomic scope" value="Archaea"/>
</dbReference>
<protein>
    <submittedName>
        <fullName evidence="1">Uncharacterized protein</fullName>
    </submittedName>
</protein>
<dbReference type="EMBL" id="CP000742">
    <property type="protein sequence ID" value="ABR55528.1"/>
    <property type="molecule type" value="Genomic_DNA"/>
</dbReference>
<dbReference type="Proteomes" id="UP000001107">
    <property type="component" value="Chromosome"/>
</dbReference>
<proteinExistence type="predicted"/>
<dbReference type="GeneID" id="5325974"/>
<dbReference type="AlphaFoldDB" id="A6USQ6"/>
<reference evidence="1" key="1">
    <citation type="submission" date="2007-06" db="EMBL/GenBank/DDBJ databases">
        <title>Complete sequence of Methanococcus vannielii SB.</title>
        <authorList>
            <consortium name="US DOE Joint Genome Institute"/>
            <person name="Copeland A."/>
            <person name="Lucas S."/>
            <person name="Lapidus A."/>
            <person name="Barry K."/>
            <person name="Glavina del Rio T."/>
            <person name="Dalin E."/>
            <person name="Tice H."/>
            <person name="Pitluck S."/>
            <person name="Chain P."/>
            <person name="Malfatti S."/>
            <person name="Shin M."/>
            <person name="Vergez L."/>
            <person name="Schmutz J."/>
            <person name="Larimer F."/>
            <person name="Land M."/>
            <person name="Hauser L."/>
            <person name="Kyrpides N."/>
            <person name="Anderson I."/>
            <person name="Sieprawska-Lupa M."/>
            <person name="Whitman W.B."/>
            <person name="Richardson P."/>
        </authorList>
    </citation>
    <scope>NUCLEOTIDE SEQUENCE [LARGE SCALE GENOMIC DNA]</scope>
    <source>
        <strain evidence="1">SB</strain>
    </source>
</reference>
<dbReference type="STRING" id="406327.Mevan_1636"/>
<accession>A6USQ6</accession>
<dbReference type="KEGG" id="mvn:Mevan_1636"/>
<evidence type="ECO:0000313" key="1">
    <source>
        <dbReference type="EMBL" id="ABR55528.1"/>
    </source>
</evidence>
<evidence type="ECO:0000313" key="2">
    <source>
        <dbReference type="Proteomes" id="UP000001107"/>
    </source>
</evidence>